<dbReference type="Proteomes" id="UP000792457">
    <property type="component" value="Unassembled WGS sequence"/>
</dbReference>
<comment type="caution">
    <text evidence="6">The sequence shown here is derived from an EMBL/GenBank/DDBJ whole genome shotgun (WGS) entry which is preliminary data.</text>
</comment>
<feature type="compositionally biased region" description="Low complexity" evidence="2">
    <location>
        <begin position="1985"/>
        <end position="2011"/>
    </location>
</feature>
<feature type="compositionally biased region" description="Low complexity" evidence="2">
    <location>
        <begin position="1257"/>
        <end position="1273"/>
    </location>
</feature>
<feature type="compositionally biased region" description="Low complexity" evidence="2">
    <location>
        <begin position="1343"/>
        <end position="1358"/>
    </location>
</feature>
<dbReference type="SMART" id="SM01310">
    <property type="entry name" value="RICTOR_V"/>
    <property type="match status" value="1"/>
</dbReference>
<evidence type="ECO:0000256" key="1">
    <source>
        <dbReference type="ARBA" id="ARBA00008878"/>
    </source>
</evidence>
<dbReference type="SMART" id="SM01308">
    <property type="entry name" value="RICTOR_N"/>
    <property type="match status" value="1"/>
</dbReference>
<dbReference type="EMBL" id="KZ308291">
    <property type="protein sequence ID" value="KAG8226637.1"/>
    <property type="molecule type" value="Genomic_DNA"/>
</dbReference>
<feature type="compositionally biased region" description="Low complexity" evidence="2">
    <location>
        <begin position="1381"/>
        <end position="1392"/>
    </location>
</feature>
<dbReference type="Pfam" id="PF14664">
    <property type="entry name" value="RICTOR_N"/>
    <property type="match status" value="1"/>
</dbReference>
<feature type="region of interest" description="Disordered" evidence="2">
    <location>
        <begin position="1239"/>
        <end position="1320"/>
    </location>
</feature>
<dbReference type="GO" id="GO:0051897">
    <property type="term" value="P:positive regulation of phosphatidylinositol 3-kinase/protein kinase B signal transduction"/>
    <property type="evidence" value="ECO:0007669"/>
    <property type="project" value="TreeGrafter"/>
</dbReference>
<feature type="region of interest" description="Disordered" evidence="2">
    <location>
        <begin position="1340"/>
        <end position="1423"/>
    </location>
</feature>
<name>A0A8K0K1M6_LADFU</name>
<evidence type="ECO:0000313" key="6">
    <source>
        <dbReference type="EMBL" id="KAG8226637.1"/>
    </source>
</evidence>
<keyword evidence="7" id="KW-1185">Reference proteome</keyword>
<dbReference type="InterPro" id="IPR029451">
    <property type="entry name" value="RICTOR_M"/>
</dbReference>
<feature type="domain" description="Rapamycin-insensitive companion of mTOR middle" evidence="3">
    <location>
        <begin position="531"/>
        <end position="760"/>
    </location>
</feature>
<dbReference type="PANTHER" id="PTHR13298:SF11">
    <property type="entry name" value="RAPAMYCIN-INSENSITIVE COMPANION OF MTOR"/>
    <property type="match status" value="1"/>
</dbReference>
<protein>
    <recommendedName>
        <fullName evidence="8">Rapamycin-insensitive companion of mTOR</fullName>
    </recommendedName>
</protein>
<dbReference type="SUPFAM" id="SSF48371">
    <property type="entry name" value="ARM repeat"/>
    <property type="match status" value="1"/>
</dbReference>
<feature type="domain" description="Rapamycin-insensitive companion of mTOR N-terminal" evidence="4">
    <location>
        <begin position="59"/>
        <end position="438"/>
    </location>
</feature>
<feature type="compositionally biased region" description="Polar residues" evidence="2">
    <location>
        <begin position="1177"/>
        <end position="1191"/>
    </location>
</feature>
<dbReference type="SMART" id="SM01307">
    <property type="entry name" value="RICTOR_M"/>
    <property type="match status" value="1"/>
</dbReference>
<feature type="compositionally biased region" description="Low complexity" evidence="2">
    <location>
        <begin position="1697"/>
        <end position="1710"/>
    </location>
</feature>
<feature type="compositionally biased region" description="Polar residues" evidence="2">
    <location>
        <begin position="2073"/>
        <end position="2084"/>
    </location>
</feature>
<accession>A0A8K0K1M6</accession>
<dbReference type="PANTHER" id="PTHR13298">
    <property type="entry name" value="CYTOSOLIC REGULATOR PIANISSIMO"/>
    <property type="match status" value="1"/>
</dbReference>
<evidence type="ECO:0008006" key="8">
    <source>
        <dbReference type="Google" id="ProtNLM"/>
    </source>
</evidence>
<dbReference type="Pfam" id="PF14668">
    <property type="entry name" value="RICTOR_V"/>
    <property type="match status" value="1"/>
</dbReference>
<feature type="region of interest" description="Disordered" evidence="2">
    <location>
        <begin position="1124"/>
        <end position="1205"/>
    </location>
</feature>
<comment type="similarity">
    <text evidence="1">Belongs to the RICTOR family.</text>
</comment>
<dbReference type="SMART" id="SM01303">
    <property type="entry name" value="RasGEF_N_2"/>
    <property type="match status" value="1"/>
</dbReference>
<dbReference type="GO" id="GO:0038203">
    <property type="term" value="P:TORC2 signaling"/>
    <property type="evidence" value="ECO:0007669"/>
    <property type="project" value="TreeGrafter"/>
</dbReference>
<feature type="region of interest" description="Disordered" evidence="2">
    <location>
        <begin position="875"/>
        <end position="906"/>
    </location>
</feature>
<feature type="region of interest" description="Disordered" evidence="2">
    <location>
        <begin position="1952"/>
        <end position="2084"/>
    </location>
</feature>
<dbReference type="InterPro" id="IPR029453">
    <property type="entry name" value="Rictor_IV"/>
</dbReference>
<reference evidence="6" key="2">
    <citation type="submission" date="2017-10" db="EMBL/GenBank/DDBJ databases">
        <title>Ladona fulva Genome sequencing and assembly.</title>
        <authorList>
            <person name="Murali S."/>
            <person name="Richards S."/>
            <person name="Bandaranaike D."/>
            <person name="Bellair M."/>
            <person name="Blankenburg K."/>
            <person name="Chao H."/>
            <person name="Dinh H."/>
            <person name="Doddapaneni H."/>
            <person name="Dugan-Rocha S."/>
            <person name="Elkadiri S."/>
            <person name="Gnanaolivu R."/>
            <person name="Hernandez B."/>
            <person name="Skinner E."/>
            <person name="Javaid M."/>
            <person name="Lee S."/>
            <person name="Li M."/>
            <person name="Ming W."/>
            <person name="Munidasa M."/>
            <person name="Muniz J."/>
            <person name="Nguyen L."/>
            <person name="Hughes D."/>
            <person name="Osuji N."/>
            <person name="Pu L.-L."/>
            <person name="Puazo M."/>
            <person name="Qu C."/>
            <person name="Quiroz J."/>
            <person name="Raj R."/>
            <person name="Weissenberger G."/>
            <person name="Xin Y."/>
            <person name="Zou X."/>
            <person name="Han Y."/>
            <person name="Worley K."/>
            <person name="Muzny D."/>
            <person name="Gibbs R."/>
        </authorList>
    </citation>
    <scope>NUCLEOTIDE SEQUENCE</scope>
    <source>
        <strain evidence="6">Sampled in the wild</strain>
    </source>
</reference>
<feature type="region of interest" description="Disordered" evidence="2">
    <location>
        <begin position="1660"/>
        <end position="1717"/>
    </location>
</feature>
<sequence length="2172" mass="235978">MASWMFWPRVGRTGRSLRNRRGSEDDHVHLDLSKDISENAKEILCNVCKKEGITDGKKLAYMNTFVKLLSVKKGCTNFGYSKEDILCCLRVAVVHESTQIRAGALRVVRHLVNGERDVVTLIRLRFPYLIARCIDLVLLNEMERIQALRLARRILSEAPRLFPPEIICCLVCLANGGLEEKDRLFKVALATLAEICVLNPTAFVNCGGVGTLGRNLLECGAPRVSECLAGCLLYLLDKPETRREANVCLHTLAAPYCDFHYRHTGGAPDKNREDREMRFNCSRLALLSVLRSWPGVLQFCCPSNMSGLRSIVEILYLRQLDIRKAVLDLLYDLLGVHIPLWTDKASVALKAVDPSSPKESWSLGEGFVFAEARALLPHLARFRPNLVEIHLSLLLYTLVKCGLLEALVDVIVTSDVFLSIRATILLGELLHLMHQLLPPQCCQPTPGLPTLIGYATAGVEKLSNKLGVDDVEEQQMWRQQALSAVAILSKIHQMKERQPTPSSLFLDQILQFASLTTGTSDRAARSKLYQLVMKDGDEAMKESGVLANKDPLFWNWVIIRAVLKNRSDNFKRLEDSSLKTFIRRLVDYFKPSTPSGYGRVVNSGSTDEIASQIQIQSLVGIELIEFLVEADEAEGGKILGEFLTDVSKHIQMINTSSSVHDTSFNPQNMATTLSRFYFLFLGRLSHHSRGLRALGRSGVFQVLLDLVASTSHDCYVKLVISSFDYSIDGMARVILKRALTAPSESCRLYATQFTLVLIRSRLPGLHRWLTELLVDQLGDPKRSVSLAAASILSEACDDQEFLEKLVSLRPSLLHLGDPGLLLLVRFLSLPSGFTSLHDANFVSNEIQRWTQTYNVKYVRIVEGIMHEALSHHQRDEANISQRVSGTSTSASHAGANGSSSQNAPSAGGWTGVAGGGWGFHPRGGGRQLPEVYVPPHLYGQLVQHQKGVDVLVREANLSHIFQVIRLQQCAMDDEILCLKAALWAAGHLCTSGLGVAIVESEGIVGEMVRCATTCSVYSIRGTAICALGLVASTRRGSEALTRVGWSSVKHHRHEKWPLVEEDADGEELKSGVYDPSKQLWTMWQDDTEFYSGTPPAPSSAPENSPHWWTNSHLVDSATVLQSTLSSSIPPSTGFHPIPGRTHTSHHAPANLSLSSSHSSPPHSSSSSLLATSRSHSRMSLSAASASHVTRTTGHEEDGSVENSTERHFYIPDDMDMESVGSTGVEEAVNEEVVARNNFLSPEGKELRPKSSTLPCPRLSGASASGNAGRGQRSNHYRSLSESKGPYHSRPASGHPSDGVTNHRGVLRHGDPNETVSNQGGVPKIMTDALVVNAPVIVTAGGKSRSSSCTDSTASGVSSCDSAHASRTHTGGGVQTLSPIPSSASLNTLRSSSQPHHNQPRSRKSSEGRSRAGSLQSDRGSVGGSSLSGWVLSMGSGLRGSVRGLSGEGARGFTVLRFLNRSRRPQPSMNQFFSSKMSPSCTDLAMGRDLLESWVYVPSRSGIALGLGLSHGIQMRPQNSRALKVRSLDRNVRTGLPPELEAPLLRAPSASFSAASLRSFTMPSTTETEAACYRGIALPKDLSSVYPYENEIESAKETSVEEKDISGVDIVDDGVDDEVGEVAERGPSSWWRMGVVRESAKRRRRHARRGGSGIYGVSFGELEELRETGEESGSEELEDSHELGEGGVREVGTSIGTSASSSSSSPSSSVSMGEGWVWRGGGAHRTKRVLTGGEVSIGPHRPDRCLACCVRLLGQQRRNTRRSRDVSTGSCRNRTDTESSGEKYLTSGEKESPVAHRRKGTTLSMIPGASGSGNALTRGSEASSCSVDMGMYHKSDETEDEADNSSSKSVIRKEVLKYIMRMSNPLWWKLSRQTLLSLKQKHPQSFQDVCLYSEVSACLGSASYRLIARRFIQELFYDLTFDELYEHTAGFLHLTESSSVPVNTGASSTASNALTAAQSASPSQLPTSNSSINVVHAPPTKTIPQSTSTQSSVKIVSSVSPPPSNVTSPSGTKTIVGLPSLAEESSSDLSHKPPAKPISVKKENRIKVSYSLSSKPPLAPEKSSNDSSERDKMQTASNTASLSPKIQSASISSGISKPIQVQFPTSPVPVMVPATSSVCGHSSSVAKKTSSLTKPTLYSTRILPTLNVMAQSDQDEISGLAKRKSLEKVLTNR</sequence>
<evidence type="ECO:0000259" key="3">
    <source>
        <dbReference type="SMART" id="SM01307"/>
    </source>
</evidence>
<evidence type="ECO:0000259" key="5">
    <source>
        <dbReference type="SMART" id="SM01310"/>
    </source>
</evidence>
<dbReference type="InterPro" id="IPR029452">
    <property type="entry name" value="RICTOR_V"/>
</dbReference>
<gene>
    <name evidence="6" type="ORF">J437_LFUL005288</name>
</gene>
<dbReference type="OrthoDB" id="271111at2759"/>
<dbReference type="Pfam" id="PF14663">
    <property type="entry name" value="RasGEF_N_2"/>
    <property type="match status" value="1"/>
</dbReference>
<feature type="domain" description="Rapamycin-insensitive companion of mTOR" evidence="5">
    <location>
        <begin position="975"/>
        <end position="1047"/>
    </location>
</feature>
<dbReference type="InterPro" id="IPR016024">
    <property type="entry name" value="ARM-type_fold"/>
</dbReference>
<feature type="compositionally biased region" description="Low complexity" evidence="2">
    <location>
        <begin position="884"/>
        <end position="906"/>
    </location>
</feature>
<feature type="compositionally biased region" description="Low complexity" evidence="2">
    <location>
        <begin position="1146"/>
        <end position="1173"/>
    </location>
</feature>
<evidence type="ECO:0000256" key="2">
    <source>
        <dbReference type="SAM" id="MobiDB-lite"/>
    </source>
</evidence>
<feature type="compositionally biased region" description="Acidic residues" evidence="2">
    <location>
        <begin position="1669"/>
        <end position="1678"/>
    </location>
</feature>
<dbReference type="Pfam" id="PF14666">
    <property type="entry name" value="RICTOR_M"/>
    <property type="match status" value="1"/>
</dbReference>
<feature type="region of interest" description="Disordered" evidence="2">
    <location>
        <begin position="1757"/>
        <end position="1796"/>
    </location>
</feature>
<feature type="compositionally biased region" description="Basic and acidic residues" evidence="2">
    <location>
        <begin position="2062"/>
        <end position="2072"/>
    </location>
</feature>
<dbReference type="GO" id="GO:0043539">
    <property type="term" value="F:protein serine/threonine kinase activator activity"/>
    <property type="evidence" value="ECO:0007669"/>
    <property type="project" value="TreeGrafter"/>
</dbReference>
<feature type="compositionally biased region" description="Basic and acidic residues" evidence="2">
    <location>
        <begin position="1192"/>
        <end position="1205"/>
    </location>
</feature>
<evidence type="ECO:0000313" key="7">
    <source>
        <dbReference type="Proteomes" id="UP000792457"/>
    </source>
</evidence>
<organism evidence="6 7">
    <name type="scientific">Ladona fulva</name>
    <name type="common">Scarce chaser dragonfly</name>
    <name type="synonym">Libellula fulva</name>
    <dbReference type="NCBI Taxonomy" id="123851"/>
    <lineage>
        <taxon>Eukaryota</taxon>
        <taxon>Metazoa</taxon>
        <taxon>Ecdysozoa</taxon>
        <taxon>Arthropoda</taxon>
        <taxon>Hexapoda</taxon>
        <taxon>Insecta</taxon>
        <taxon>Pterygota</taxon>
        <taxon>Palaeoptera</taxon>
        <taxon>Odonata</taxon>
        <taxon>Epiprocta</taxon>
        <taxon>Anisoptera</taxon>
        <taxon>Libelluloidea</taxon>
        <taxon>Libellulidae</taxon>
        <taxon>Ladona</taxon>
    </lineage>
</organism>
<dbReference type="GO" id="GO:0031932">
    <property type="term" value="C:TORC2 complex"/>
    <property type="evidence" value="ECO:0007669"/>
    <property type="project" value="InterPro"/>
</dbReference>
<reference evidence="6" key="1">
    <citation type="submission" date="2013-04" db="EMBL/GenBank/DDBJ databases">
        <authorList>
            <person name="Qu J."/>
            <person name="Murali S.C."/>
            <person name="Bandaranaike D."/>
            <person name="Bellair M."/>
            <person name="Blankenburg K."/>
            <person name="Chao H."/>
            <person name="Dinh H."/>
            <person name="Doddapaneni H."/>
            <person name="Downs B."/>
            <person name="Dugan-Rocha S."/>
            <person name="Elkadiri S."/>
            <person name="Gnanaolivu R.D."/>
            <person name="Hernandez B."/>
            <person name="Javaid M."/>
            <person name="Jayaseelan J.C."/>
            <person name="Lee S."/>
            <person name="Li M."/>
            <person name="Ming W."/>
            <person name="Munidasa M."/>
            <person name="Muniz J."/>
            <person name="Nguyen L."/>
            <person name="Ongeri F."/>
            <person name="Osuji N."/>
            <person name="Pu L.-L."/>
            <person name="Puazo M."/>
            <person name="Qu C."/>
            <person name="Quiroz J."/>
            <person name="Raj R."/>
            <person name="Weissenberger G."/>
            <person name="Xin Y."/>
            <person name="Zou X."/>
            <person name="Han Y."/>
            <person name="Richards S."/>
            <person name="Worley K."/>
            <person name="Muzny D."/>
            <person name="Gibbs R."/>
        </authorList>
    </citation>
    <scope>NUCLEOTIDE SEQUENCE</scope>
    <source>
        <strain evidence="6">Sampled in the wild</strain>
    </source>
</reference>
<dbReference type="InterPro" id="IPR028267">
    <property type="entry name" value="Pianissimo_N"/>
</dbReference>
<feature type="compositionally biased region" description="Polar residues" evidence="2">
    <location>
        <begin position="1961"/>
        <end position="1972"/>
    </location>
</feature>
<proteinExistence type="inferred from homology"/>
<dbReference type="InterPro" id="IPR028268">
    <property type="entry name" value="Pianissimo_fam"/>
</dbReference>
<evidence type="ECO:0000259" key="4">
    <source>
        <dbReference type="SMART" id="SM01308"/>
    </source>
</evidence>